<evidence type="ECO:0000313" key="2">
    <source>
        <dbReference type="Proteomes" id="UP000238375"/>
    </source>
</evidence>
<evidence type="ECO:0000313" key="1">
    <source>
        <dbReference type="EMBL" id="PRY41813.1"/>
    </source>
</evidence>
<protein>
    <submittedName>
        <fullName evidence="1">Uncharacterized protein</fullName>
    </submittedName>
</protein>
<accession>A0A2T0T831</accession>
<name>A0A2T0T831_9BACT</name>
<reference evidence="1 2" key="1">
    <citation type="submission" date="2018-03" db="EMBL/GenBank/DDBJ databases">
        <title>Genomic Encyclopedia of Archaeal and Bacterial Type Strains, Phase II (KMG-II): from individual species to whole genera.</title>
        <authorList>
            <person name="Goeker M."/>
        </authorList>
    </citation>
    <scope>NUCLEOTIDE SEQUENCE [LARGE SCALE GENOMIC DNA]</scope>
    <source>
        <strain evidence="1 2">DSM 28354</strain>
    </source>
</reference>
<dbReference type="RefSeq" id="WP_106137029.1">
    <property type="nucleotide sequence ID" value="NZ_PVTE01000005.1"/>
</dbReference>
<dbReference type="AlphaFoldDB" id="A0A2T0T831"/>
<dbReference type="OrthoDB" id="820612at2"/>
<dbReference type="EMBL" id="PVTE01000005">
    <property type="protein sequence ID" value="PRY41813.1"/>
    <property type="molecule type" value="Genomic_DNA"/>
</dbReference>
<organism evidence="1 2">
    <name type="scientific">Spirosoma oryzae</name>
    <dbReference type="NCBI Taxonomy" id="1469603"/>
    <lineage>
        <taxon>Bacteria</taxon>
        <taxon>Pseudomonadati</taxon>
        <taxon>Bacteroidota</taxon>
        <taxon>Cytophagia</taxon>
        <taxon>Cytophagales</taxon>
        <taxon>Cytophagaceae</taxon>
        <taxon>Spirosoma</taxon>
    </lineage>
</organism>
<gene>
    <name evidence="1" type="ORF">CLV58_10512</name>
</gene>
<sequence length="221" mass="24363">MKKLVTYALSFSLLVLLGCRDESLNPLPGWDPGVHAFGVFDGVAESGKANIVSYAKNFPKTGQDQSSAAIPFKIRWVSLDNKLTVNKIEIYVDMIENYTDADGNPKSVSLGNGGKLVKTISPSAANREWNSFSLAPVDIYNLYKDATVKYDKVNAVSVFNNPANARPTGKWFNGTEYFVMVWRLYTTDGQVFKTWNPDSICGDPTPVSQANANCSLTWDVK</sequence>
<dbReference type="Proteomes" id="UP000238375">
    <property type="component" value="Unassembled WGS sequence"/>
</dbReference>
<dbReference type="PROSITE" id="PS51257">
    <property type="entry name" value="PROKAR_LIPOPROTEIN"/>
    <property type="match status" value="1"/>
</dbReference>
<keyword evidence="2" id="KW-1185">Reference proteome</keyword>
<comment type="caution">
    <text evidence="1">The sequence shown here is derived from an EMBL/GenBank/DDBJ whole genome shotgun (WGS) entry which is preliminary data.</text>
</comment>
<proteinExistence type="predicted"/>